<gene>
    <name evidence="2" type="ORF">DAA48_14275</name>
</gene>
<proteinExistence type="predicted"/>
<keyword evidence="1" id="KW-1133">Transmembrane helix</keyword>
<evidence type="ECO:0000256" key="1">
    <source>
        <dbReference type="SAM" id="Phobius"/>
    </source>
</evidence>
<dbReference type="AlphaFoldDB" id="A0A2T4N0S9"/>
<feature type="transmembrane region" description="Helical" evidence="1">
    <location>
        <begin position="45"/>
        <end position="65"/>
    </location>
</feature>
<dbReference type="Proteomes" id="UP000241986">
    <property type="component" value="Unassembled WGS sequence"/>
</dbReference>
<keyword evidence="1" id="KW-0812">Transmembrane</keyword>
<comment type="caution">
    <text evidence="2">The sequence shown here is derived from an EMBL/GenBank/DDBJ whole genome shotgun (WGS) entry which is preliminary data.</text>
</comment>
<organism evidence="2 3">
    <name type="scientific">Aeromonas veronii</name>
    <dbReference type="NCBI Taxonomy" id="654"/>
    <lineage>
        <taxon>Bacteria</taxon>
        <taxon>Pseudomonadati</taxon>
        <taxon>Pseudomonadota</taxon>
        <taxon>Gammaproteobacteria</taxon>
        <taxon>Aeromonadales</taxon>
        <taxon>Aeromonadaceae</taxon>
        <taxon>Aeromonas</taxon>
    </lineage>
</organism>
<evidence type="ECO:0000313" key="3">
    <source>
        <dbReference type="Proteomes" id="UP000241986"/>
    </source>
</evidence>
<reference evidence="2 3" key="1">
    <citation type="submission" date="2018-03" db="EMBL/GenBank/DDBJ databases">
        <title>Aeromonas veronii whole genome sequencing and analysis.</title>
        <authorList>
            <person name="Xie H."/>
            <person name="Liu T."/>
            <person name="Wang K."/>
        </authorList>
    </citation>
    <scope>NUCLEOTIDE SEQUENCE [LARGE SCALE GENOMIC DNA]</scope>
    <source>
        <strain evidence="2 3">XH.VA.1</strain>
    </source>
</reference>
<dbReference type="EMBL" id="PZKL01000035">
    <property type="protein sequence ID" value="PTH80376.1"/>
    <property type="molecule type" value="Genomic_DNA"/>
</dbReference>
<keyword evidence="1" id="KW-0472">Membrane</keyword>
<protein>
    <submittedName>
        <fullName evidence="2">Uncharacterized protein</fullName>
    </submittedName>
</protein>
<name>A0A2T4N0S9_AERVE</name>
<evidence type="ECO:0000313" key="2">
    <source>
        <dbReference type="EMBL" id="PTH80376.1"/>
    </source>
</evidence>
<sequence length="67" mass="8167">MWLGISLMTNYHVRFVYRLERQVRRCRLLKLRLGFNSHFRHSFKAWILGLLFNFAGIRALLMNIIEE</sequence>
<accession>A0A2T4N0S9</accession>